<dbReference type="InterPro" id="IPR017972">
    <property type="entry name" value="Cyt_P450_CS"/>
</dbReference>
<evidence type="ECO:0000256" key="10">
    <source>
        <dbReference type="RuleBase" id="RU000461"/>
    </source>
</evidence>
<dbReference type="GO" id="GO:0016705">
    <property type="term" value="F:oxidoreductase activity, acting on paired donors, with incorporation or reduction of molecular oxygen"/>
    <property type="evidence" value="ECO:0007669"/>
    <property type="project" value="InterPro"/>
</dbReference>
<keyword evidence="6 10" id="KW-0560">Oxidoreductase</keyword>
<evidence type="ECO:0000256" key="6">
    <source>
        <dbReference type="ARBA" id="ARBA00023002"/>
    </source>
</evidence>
<dbReference type="GO" id="GO:0004497">
    <property type="term" value="F:monooxygenase activity"/>
    <property type="evidence" value="ECO:0007669"/>
    <property type="project" value="UniProtKB-KW"/>
</dbReference>
<comment type="pathway">
    <text evidence="2">Mycotoxin biosynthesis.</text>
</comment>
<dbReference type="PANTHER" id="PTHR46206:SF2">
    <property type="entry name" value="CYTOCHROME P450 MONOOXYGENASE AUSG-RELATED"/>
    <property type="match status" value="1"/>
</dbReference>
<keyword evidence="8 10" id="KW-0503">Monooxygenase</keyword>
<proteinExistence type="inferred from homology"/>
<evidence type="ECO:0000313" key="12">
    <source>
        <dbReference type="EMBL" id="RYN46018.1"/>
    </source>
</evidence>
<reference evidence="13" key="1">
    <citation type="journal article" date="2019" name="bioRxiv">
        <title>Genomics, evolutionary history and diagnostics of the Alternaria alternata species group including apple and Asian pear pathotypes.</title>
        <authorList>
            <person name="Armitage A.D."/>
            <person name="Cockerton H.M."/>
            <person name="Sreenivasaprasad S."/>
            <person name="Woodhall J.W."/>
            <person name="Lane C.R."/>
            <person name="Harrison R.J."/>
            <person name="Clarkson J.P."/>
        </authorList>
    </citation>
    <scope>NUCLEOTIDE SEQUENCE [LARGE SCALE GENOMIC DNA]</scope>
    <source>
        <strain evidence="13">FERA 1082</strain>
    </source>
</reference>
<evidence type="ECO:0000256" key="11">
    <source>
        <dbReference type="SAM" id="Phobius"/>
    </source>
</evidence>
<keyword evidence="5 9" id="KW-0479">Metal-binding</keyword>
<evidence type="ECO:0000256" key="9">
    <source>
        <dbReference type="PIRSR" id="PIRSR602403-1"/>
    </source>
</evidence>
<evidence type="ECO:0000256" key="2">
    <source>
        <dbReference type="ARBA" id="ARBA00004685"/>
    </source>
</evidence>
<organism evidence="12 13">
    <name type="scientific">Alternaria tenuissima</name>
    <dbReference type="NCBI Taxonomy" id="119927"/>
    <lineage>
        <taxon>Eukaryota</taxon>
        <taxon>Fungi</taxon>
        <taxon>Dikarya</taxon>
        <taxon>Ascomycota</taxon>
        <taxon>Pezizomycotina</taxon>
        <taxon>Dothideomycetes</taxon>
        <taxon>Pleosporomycetidae</taxon>
        <taxon>Pleosporales</taxon>
        <taxon>Pleosporineae</taxon>
        <taxon>Pleosporaceae</taxon>
        <taxon>Alternaria</taxon>
        <taxon>Alternaria sect. Alternaria</taxon>
        <taxon>Alternaria alternata complex</taxon>
    </lineage>
</organism>
<accession>A0A4Q4M9Y9</accession>
<dbReference type="PRINTS" id="PR00465">
    <property type="entry name" value="EP450IV"/>
</dbReference>
<sequence length="528" mass="59556">MTNPKPSFVPILESPSLDMTTMSMPIITTVSLAVVALISLAIITSNKSKIPLANPPDRFQTAFSRQVEFITHGLDVVKNARKRYGKQPYRLITNIGEMLVLPPSYAQMIRNEKSLHFGTTFAQDFHGYLTGFEPFATLGDKRDLVQKVIKKQLTKQLNFTSKPLSDETSFALDVVFGDSSGWKETNITNDILNIVSRLSSKIFLGDKLCRNEDWIRLSKEYVVTAVESTKSFLAWPKYLHFMIPWVSKDAKLVTRQLDGIRAILKPILEERELMKAEARKMGTPVPVFEDTLEWLQEESQGAAYDPAAYQMLLTIAAIHTTSDLLSQVIMRLGNEPHLIDDLRAEIVSVLGAEGFSKASIANLKLMDSALKETQRMKPLQMLAMKRIAEKKVVLSDGLIINKGDRLAVDAHAMLDPEVYPNPDKFDIYRYLRMREDGSNPTKALLVTTSPENLTFGHGIHACPGRFFAALEVKIALCHILTKYDWELLPGSNLDPFVQTGDQTCLDPRNMVRFRRRKEEINFDSLSCK</sequence>
<dbReference type="GO" id="GO:0005506">
    <property type="term" value="F:iron ion binding"/>
    <property type="evidence" value="ECO:0007669"/>
    <property type="project" value="InterPro"/>
</dbReference>
<dbReference type="EMBL" id="PDXA01000031">
    <property type="protein sequence ID" value="RYN46018.1"/>
    <property type="molecule type" value="Genomic_DNA"/>
</dbReference>
<dbReference type="InterPro" id="IPR001128">
    <property type="entry name" value="Cyt_P450"/>
</dbReference>
<evidence type="ECO:0000256" key="3">
    <source>
        <dbReference type="ARBA" id="ARBA00010617"/>
    </source>
</evidence>
<feature type="transmembrane region" description="Helical" evidence="11">
    <location>
        <begin position="22"/>
        <end position="43"/>
    </location>
</feature>
<keyword evidence="4 9" id="KW-0349">Heme</keyword>
<evidence type="ECO:0000256" key="7">
    <source>
        <dbReference type="ARBA" id="ARBA00023004"/>
    </source>
</evidence>
<dbReference type="PROSITE" id="PS00086">
    <property type="entry name" value="CYTOCHROME_P450"/>
    <property type="match status" value="1"/>
</dbReference>
<comment type="similarity">
    <text evidence="3 10">Belongs to the cytochrome P450 family.</text>
</comment>
<dbReference type="GO" id="GO:0020037">
    <property type="term" value="F:heme binding"/>
    <property type="evidence" value="ECO:0007669"/>
    <property type="project" value="InterPro"/>
</dbReference>
<dbReference type="Proteomes" id="UP000292402">
    <property type="component" value="Unassembled WGS sequence"/>
</dbReference>
<dbReference type="Gene3D" id="1.10.630.10">
    <property type="entry name" value="Cytochrome P450"/>
    <property type="match status" value="1"/>
</dbReference>
<keyword evidence="11" id="KW-0812">Transmembrane</keyword>
<keyword evidence="7 9" id="KW-0408">Iron</keyword>
<evidence type="ECO:0000256" key="8">
    <source>
        <dbReference type="ARBA" id="ARBA00023033"/>
    </source>
</evidence>
<dbReference type="SUPFAM" id="SSF48264">
    <property type="entry name" value="Cytochrome P450"/>
    <property type="match status" value="1"/>
</dbReference>
<dbReference type="AlphaFoldDB" id="A0A4Q4M9Y9"/>
<evidence type="ECO:0000256" key="4">
    <source>
        <dbReference type="ARBA" id="ARBA00022617"/>
    </source>
</evidence>
<gene>
    <name evidence="12" type="ORF">AA0114_g8586</name>
</gene>
<name>A0A4Q4M9Y9_9PLEO</name>
<dbReference type="InterPro" id="IPR036396">
    <property type="entry name" value="Cyt_P450_sf"/>
</dbReference>
<evidence type="ECO:0000256" key="5">
    <source>
        <dbReference type="ARBA" id="ARBA00022723"/>
    </source>
</evidence>
<protein>
    <submittedName>
        <fullName evidence="12">Cytochrome P450 monooxygenase</fullName>
    </submittedName>
</protein>
<keyword evidence="11" id="KW-0472">Membrane</keyword>
<evidence type="ECO:0000256" key="1">
    <source>
        <dbReference type="ARBA" id="ARBA00001971"/>
    </source>
</evidence>
<keyword evidence="11" id="KW-1133">Transmembrane helix</keyword>
<dbReference type="InterPro" id="IPR002403">
    <property type="entry name" value="Cyt_P450_E_grp-IV"/>
</dbReference>
<comment type="caution">
    <text evidence="12">The sequence shown here is derived from an EMBL/GenBank/DDBJ whole genome shotgun (WGS) entry which is preliminary data.</text>
</comment>
<evidence type="ECO:0000313" key="13">
    <source>
        <dbReference type="Proteomes" id="UP000292402"/>
    </source>
</evidence>
<feature type="binding site" description="axial binding residue" evidence="9">
    <location>
        <position position="462"/>
    </location>
    <ligand>
        <name>heme</name>
        <dbReference type="ChEBI" id="CHEBI:30413"/>
    </ligand>
    <ligandPart>
        <name>Fe</name>
        <dbReference type="ChEBI" id="CHEBI:18248"/>
    </ligandPart>
</feature>
<comment type="cofactor">
    <cofactor evidence="1 9">
        <name>heme</name>
        <dbReference type="ChEBI" id="CHEBI:30413"/>
    </cofactor>
</comment>
<dbReference type="CDD" id="cd11041">
    <property type="entry name" value="CYP503A1-like"/>
    <property type="match status" value="1"/>
</dbReference>
<dbReference type="Pfam" id="PF00067">
    <property type="entry name" value="p450"/>
    <property type="match status" value="1"/>
</dbReference>
<dbReference type="PANTHER" id="PTHR46206">
    <property type="entry name" value="CYTOCHROME P450"/>
    <property type="match status" value="1"/>
</dbReference>